<evidence type="ECO:0000256" key="1">
    <source>
        <dbReference type="SAM" id="MobiDB-lite"/>
    </source>
</evidence>
<name>A0A939J5A2_9HYPH</name>
<dbReference type="EMBL" id="JAFLNF010000004">
    <property type="protein sequence ID" value="MBO0345590.1"/>
    <property type="molecule type" value="Genomic_DNA"/>
</dbReference>
<protein>
    <submittedName>
        <fullName evidence="2">Uncharacterized protein</fullName>
    </submittedName>
</protein>
<feature type="region of interest" description="Disordered" evidence="1">
    <location>
        <begin position="1"/>
        <end position="81"/>
    </location>
</feature>
<evidence type="ECO:0000313" key="2">
    <source>
        <dbReference type="EMBL" id="MBO0345590.1"/>
    </source>
</evidence>
<sequence length="81" mass="8685">MKKSTPPKFGLRSAAGQKDVRRAIGSLSHGSPQSPDIPRDADGAPRKARGIRQVTPTSDASPDQLDKIPVKPFSLKPKRGQ</sequence>
<dbReference type="RefSeq" id="WP_206940364.1">
    <property type="nucleotide sequence ID" value="NZ_JAFLNF010000004.1"/>
</dbReference>
<accession>A0A939J5A2</accession>
<proteinExistence type="predicted"/>
<gene>
    <name evidence="2" type="ORF">J0X15_10200</name>
</gene>
<reference evidence="2" key="1">
    <citation type="submission" date="2021-03" db="EMBL/GenBank/DDBJ databases">
        <title>Roseibium sp. CAU 1637 isolated from Incheon.</title>
        <authorList>
            <person name="Kim W."/>
        </authorList>
    </citation>
    <scope>NUCLEOTIDE SEQUENCE</scope>
    <source>
        <strain evidence="2">CAU 1637</strain>
    </source>
</reference>
<evidence type="ECO:0000313" key="3">
    <source>
        <dbReference type="Proteomes" id="UP000664779"/>
    </source>
</evidence>
<dbReference type="AlphaFoldDB" id="A0A939J5A2"/>
<keyword evidence="3" id="KW-1185">Reference proteome</keyword>
<dbReference type="Proteomes" id="UP000664779">
    <property type="component" value="Unassembled WGS sequence"/>
</dbReference>
<organism evidence="2 3">
    <name type="scientific">Roseibium limicola</name>
    <dbReference type="NCBI Taxonomy" id="2816037"/>
    <lineage>
        <taxon>Bacteria</taxon>
        <taxon>Pseudomonadati</taxon>
        <taxon>Pseudomonadota</taxon>
        <taxon>Alphaproteobacteria</taxon>
        <taxon>Hyphomicrobiales</taxon>
        <taxon>Stappiaceae</taxon>
        <taxon>Roseibium</taxon>
    </lineage>
</organism>
<comment type="caution">
    <text evidence="2">The sequence shown here is derived from an EMBL/GenBank/DDBJ whole genome shotgun (WGS) entry which is preliminary data.</text>
</comment>